<proteinExistence type="predicted"/>
<protein>
    <submittedName>
        <fullName evidence="2">Uncharacterized protein</fullName>
    </submittedName>
</protein>
<evidence type="ECO:0000313" key="3">
    <source>
        <dbReference type="Proteomes" id="UP000694411"/>
    </source>
</evidence>
<evidence type="ECO:0000256" key="1">
    <source>
        <dbReference type="SAM" id="MobiDB-lite"/>
    </source>
</evidence>
<dbReference type="AlphaFoldDB" id="A0A8D2EHE2"/>
<accession>A0A8D2EHE2</accession>
<dbReference type="Ensembl" id="ENSTGET00000007760.1">
    <property type="protein sequence ID" value="ENSTGEP00000006440.1"/>
    <property type="gene ID" value="ENSTGEG00000005282.1"/>
</dbReference>
<evidence type="ECO:0000313" key="2">
    <source>
        <dbReference type="Ensembl" id="ENSTGEP00000006440.1"/>
    </source>
</evidence>
<reference evidence="2" key="3">
    <citation type="submission" date="2025-09" db="UniProtKB">
        <authorList>
            <consortium name="Ensembl"/>
        </authorList>
    </citation>
    <scope>IDENTIFICATION</scope>
</reference>
<reference evidence="2" key="1">
    <citation type="submission" date="2018-05" db="EMBL/GenBank/DDBJ databases">
        <title>Whole genome of Theropithecus gelada.</title>
        <authorList>
            <person name="Chiou K.L."/>
            <person name="Snyder-Mackler N."/>
        </authorList>
    </citation>
    <scope>NUCLEOTIDE SEQUENCE [LARGE SCALE GENOMIC DNA]</scope>
</reference>
<sequence>TASHSGWASSCPSDGRKGSPASQPPCQALKATRPPALLFFFKDGVSLCCPGWSAVVPSQLTAVSTTWVQAILLPQPSE</sequence>
<feature type="compositionally biased region" description="Polar residues" evidence="1">
    <location>
        <begin position="1"/>
        <end position="12"/>
    </location>
</feature>
<name>A0A8D2EHE2_THEGE</name>
<organism evidence="2 3">
    <name type="scientific">Theropithecus gelada</name>
    <name type="common">Gelada baboon</name>
    <dbReference type="NCBI Taxonomy" id="9565"/>
    <lineage>
        <taxon>Eukaryota</taxon>
        <taxon>Metazoa</taxon>
        <taxon>Chordata</taxon>
        <taxon>Craniata</taxon>
        <taxon>Vertebrata</taxon>
        <taxon>Euteleostomi</taxon>
        <taxon>Mammalia</taxon>
        <taxon>Eutheria</taxon>
        <taxon>Euarchontoglires</taxon>
        <taxon>Primates</taxon>
        <taxon>Haplorrhini</taxon>
        <taxon>Catarrhini</taxon>
        <taxon>Cercopithecidae</taxon>
        <taxon>Cercopithecinae</taxon>
        <taxon>Theropithecus</taxon>
    </lineage>
</organism>
<dbReference type="Proteomes" id="UP000694411">
    <property type="component" value="Chromosome 16"/>
</dbReference>
<feature type="region of interest" description="Disordered" evidence="1">
    <location>
        <begin position="1"/>
        <end position="27"/>
    </location>
</feature>
<keyword evidence="3" id="KW-1185">Reference proteome</keyword>
<reference evidence="2" key="2">
    <citation type="submission" date="2025-08" db="UniProtKB">
        <authorList>
            <consortium name="Ensembl"/>
        </authorList>
    </citation>
    <scope>IDENTIFICATION</scope>
</reference>